<dbReference type="Proteomes" id="UP000549250">
    <property type="component" value="Unassembled WGS sequence"/>
</dbReference>
<reference evidence="2 3" key="1">
    <citation type="submission" date="2020-08" db="EMBL/GenBank/DDBJ databases">
        <title>Genomic Encyclopedia of Type Strains, Phase III (KMG-III): the genomes of soil and plant-associated and newly described type strains.</title>
        <authorList>
            <person name="Whitman W."/>
        </authorList>
    </citation>
    <scope>NUCLEOTIDE SEQUENCE [LARGE SCALE GENOMIC DNA]</scope>
    <source>
        <strain evidence="2 3">CECT 4462</strain>
    </source>
</reference>
<dbReference type="AlphaFoldDB" id="A0A839T0N7"/>
<proteinExistence type="predicted"/>
<accession>A0A839T0N7</accession>
<evidence type="ECO:0000313" key="2">
    <source>
        <dbReference type="EMBL" id="MBB3101974.1"/>
    </source>
</evidence>
<protein>
    <recommendedName>
        <fullName evidence="1">Extensin-like C-terminal domain-containing protein</fullName>
    </recommendedName>
</protein>
<feature type="domain" description="Extensin-like C-terminal" evidence="1">
    <location>
        <begin position="62"/>
        <end position="231"/>
    </location>
</feature>
<keyword evidence="3" id="KW-1185">Reference proteome</keyword>
<dbReference type="InterPro" id="IPR009683">
    <property type="entry name" value="Extensin-like_C"/>
</dbReference>
<sequence>MTFGRLLFLFLLLTLAVLGYAVWHGHVEWPPRWNPWAPLDIREPPNWLTGYKLSRLQDDRQLCEQVLANSQLRYARVPDSQPEPSCPLHNVVRIQASTLRFNGSFLATCPLAAAYALFERHGLQPAAQAVFGQPVVRVEHFGSFACRNIARSNRRSQHAHANALDLAGFQLADGIRISVARDWSGAGDKARFLRLVRDAACESFNVTLGPEYNAAHHDHLHVDMGGFGMCR</sequence>
<evidence type="ECO:0000313" key="3">
    <source>
        <dbReference type="Proteomes" id="UP000549250"/>
    </source>
</evidence>
<dbReference type="RefSeq" id="WP_183164940.1">
    <property type="nucleotide sequence ID" value="NZ_JACHXI010000001.1"/>
</dbReference>
<evidence type="ECO:0000259" key="1">
    <source>
        <dbReference type="Pfam" id="PF06904"/>
    </source>
</evidence>
<name>A0A839T0N7_AZOMA</name>
<comment type="caution">
    <text evidence="2">The sequence shown here is derived from an EMBL/GenBank/DDBJ whole genome shotgun (WGS) entry which is preliminary data.</text>
</comment>
<organism evidence="2 3">
    <name type="scientific">Azomonas macrocytogenes</name>
    <name type="common">Azotobacter macrocytogenes</name>
    <dbReference type="NCBI Taxonomy" id="69962"/>
    <lineage>
        <taxon>Bacteria</taxon>
        <taxon>Pseudomonadati</taxon>
        <taxon>Pseudomonadota</taxon>
        <taxon>Gammaproteobacteria</taxon>
        <taxon>Pseudomonadales</taxon>
        <taxon>Pseudomonadaceae</taxon>
        <taxon>Azomonas</taxon>
    </lineage>
</organism>
<gene>
    <name evidence="2" type="ORF">FHR87_000334</name>
</gene>
<dbReference type="Pfam" id="PF06904">
    <property type="entry name" value="Extensin-like_C"/>
    <property type="match status" value="1"/>
</dbReference>
<dbReference type="EMBL" id="JACHXI010000001">
    <property type="protein sequence ID" value="MBB3101974.1"/>
    <property type="molecule type" value="Genomic_DNA"/>
</dbReference>